<dbReference type="AlphaFoldDB" id="A0A9Q1BWZ2"/>
<proteinExistence type="predicted"/>
<organism evidence="2 3">
    <name type="scientific">Holothuria leucospilota</name>
    <name type="common">Black long sea cucumber</name>
    <name type="synonym">Mertensiothuria leucospilota</name>
    <dbReference type="NCBI Taxonomy" id="206669"/>
    <lineage>
        <taxon>Eukaryota</taxon>
        <taxon>Metazoa</taxon>
        <taxon>Echinodermata</taxon>
        <taxon>Eleutherozoa</taxon>
        <taxon>Echinozoa</taxon>
        <taxon>Holothuroidea</taxon>
        <taxon>Aspidochirotacea</taxon>
        <taxon>Aspidochirotida</taxon>
        <taxon>Holothuriidae</taxon>
        <taxon>Holothuria</taxon>
    </lineage>
</organism>
<name>A0A9Q1BWZ2_HOLLE</name>
<dbReference type="Proteomes" id="UP001152320">
    <property type="component" value="Chromosome 10"/>
</dbReference>
<feature type="region of interest" description="Disordered" evidence="1">
    <location>
        <begin position="16"/>
        <end position="46"/>
    </location>
</feature>
<accession>A0A9Q1BWZ2</accession>
<comment type="caution">
    <text evidence="2">The sequence shown here is derived from an EMBL/GenBank/DDBJ whole genome shotgun (WGS) entry which is preliminary data.</text>
</comment>
<gene>
    <name evidence="2" type="ORF">HOLleu_20929</name>
</gene>
<sequence length="268" mass="28958">MEIDVLASKSLKRSMADGVNSFNPSTTTMSVVPPSTLSPQTMTVQPPASYHPPTTTMSVVPPSALPPQTMTVQPPTSYHPPTTTMSVVSPLTLPPQTMNNPPPLPYHPPKTTVSVVPPSTLSPQTMNVQPPPSSADRFVQALGHDYNAIPVSAHFSGDVSPRPTTTNPPFPLPPLSLLSNNMPGVRLGTFPSVSAGMMELRSPQMNHQPPNFMQTHPNFQILFQALSPNMVPLESPSPTALSQGFMYNSVPTFSPPFHQTRYAFDMRL</sequence>
<evidence type="ECO:0000256" key="1">
    <source>
        <dbReference type="SAM" id="MobiDB-lite"/>
    </source>
</evidence>
<protein>
    <submittedName>
        <fullName evidence="2">Uncharacterized protein</fullName>
    </submittedName>
</protein>
<evidence type="ECO:0000313" key="2">
    <source>
        <dbReference type="EMBL" id="KAJ8034193.1"/>
    </source>
</evidence>
<evidence type="ECO:0000313" key="3">
    <source>
        <dbReference type="Proteomes" id="UP001152320"/>
    </source>
</evidence>
<dbReference type="EMBL" id="JAIZAY010000010">
    <property type="protein sequence ID" value="KAJ8034193.1"/>
    <property type="molecule type" value="Genomic_DNA"/>
</dbReference>
<feature type="compositionally biased region" description="Low complexity" evidence="1">
    <location>
        <begin position="24"/>
        <end position="39"/>
    </location>
</feature>
<keyword evidence="3" id="KW-1185">Reference proteome</keyword>
<reference evidence="2" key="1">
    <citation type="submission" date="2021-10" db="EMBL/GenBank/DDBJ databases">
        <title>Tropical sea cucumber genome reveals ecological adaptation and Cuvierian tubules defense mechanism.</title>
        <authorList>
            <person name="Chen T."/>
        </authorList>
    </citation>
    <scope>NUCLEOTIDE SEQUENCE</scope>
    <source>
        <strain evidence="2">Nanhai2018</strain>
        <tissue evidence="2">Muscle</tissue>
    </source>
</reference>